<name>A0A940NJ24_9BACI</name>
<reference evidence="10" key="1">
    <citation type="submission" date="2021-04" db="EMBL/GenBank/DDBJ databases">
        <title>Genome seq and assembly of Bacillus sp.</title>
        <authorList>
            <person name="Chhetri G."/>
        </authorList>
    </citation>
    <scope>NUCLEOTIDE SEQUENCE</scope>
    <source>
        <strain evidence="10">RG28</strain>
    </source>
</reference>
<organism evidence="10 11">
    <name type="scientific">Gottfriedia endophytica</name>
    <dbReference type="NCBI Taxonomy" id="2820819"/>
    <lineage>
        <taxon>Bacteria</taxon>
        <taxon>Bacillati</taxon>
        <taxon>Bacillota</taxon>
        <taxon>Bacilli</taxon>
        <taxon>Bacillales</taxon>
        <taxon>Bacillaceae</taxon>
        <taxon>Gottfriedia</taxon>
    </lineage>
</organism>
<dbReference type="RefSeq" id="WP_209404160.1">
    <property type="nucleotide sequence ID" value="NZ_JAGIYQ010000004.1"/>
</dbReference>
<feature type="compositionally biased region" description="Basic and acidic residues" evidence="7">
    <location>
        <begin position="257"/>
        <end position="272"/>
    </location>
</feature>
<feature type="compositionally biased region" description="Basic and acidic residues" evidence="7">
    <location>
        <begin position="305"/>
        <end position="326"/>
    </location>
</feature>
<accession>A0A940NJ24</accession>
<keyword evidence="3 8" id="KW-0812">Transmembrane</keyword>
<keyword evidence="2" id="KW-1003">Cell membrane</keyword>
<evidence type="ECO:0000256" key="4">
    <source>
        <dbReference type="ARBA" id="ARBA00022989"/>
    </source>
</evidence>
<sequence length="334" mass="38923">MINGLVLEIKKKKLIVLTSSGEYLTCKKPNSPVEIGQEISLPLSEIINDKTFRIQLPKLYGVIIACAMILFAIFGYNLNSDQAMAAAYVTINSNAKVKATVNKYLEVIDVKYMDETGESVVQDLKGWKHKSIKSVVTEIIKISNKKNFLQTNDTVTIETKMKKSVDKTREKLEHQLNEVQLENRNYKINVNKLTHNDVPVKKNHDEMNLKQNTPEKNEPHKEKLVESNFMAKSFSNNKCRAKKVESHSQRKITKSVQNEKKKPSVHKDEHNNHSVKVNMTYEYNKKIKSLNDNQFKYKYDHKHHKEYEHHKFNKEKSHKDKEKNQDNQDQDEDQ</sequence>
<evidence type="ECO:0000259" key="9">
    <source>
        <dbReference type="PROSITE" id="PS51849"/>
    </source>
</evidence>
<keyword evidence="4 8" id="KW-1133">Transmembrane helix</keyword>
<feature type="region of interest" description="Disordered" evidence="7">
    <location>
        <begin position="294"/>
        <end position="334"/>
    </location>
</feature>
<dbReference type="PROSITE" id="PS51849">
    <property type="entry name" value="RSGI_N"/>
    <property type="match status" value="1"/>
</dbReference>
<feature type="transmembrane region" description="Helical" evidence="8">
    <location>
        <begin position="59"/>
        <end position="78"/>
    </location>
</feature>
<comment type="caution">
    <text evidence="10">The sequence shown here is derived from an EMBL/GenBank/DDBJ whole genome shotgun (WGS) entry which is preliminary data.</text>
</comment>
<evidence type="ECO:0000256" key="6">
    <source>
        <dbReference type="SAM" id="Coils"/>
    </source>
</evidence>
<comment type="subcellular location">
    <subcellularLocation>
        <location evidence="1">Cell membrane</location>
        <topology evidence="1">Single-pass membrane protein</topology>
    </subcellularLocation>
</comment>
<protein>
    <submittedName>
        <fullName evidence="10">Anti-sigma factor domain-containing protein</fullName>
    </submittedName>
</protein>
<dbReference type="AlphaFoldDB" id="A0A940NJ24"/>
<feature type="domain" description="RsgI N-terminal anti-sigma" evidence="9">
    <location>
        <begin position="2"/>
        <end position="50"/>
    </location>
</feature>
<evidence type="ECO:0000256" key="1">
    <source>
        <dbReference type="ARBA" id="ARBA00004162"/>
    </source>
</evidence>
<evidence type="ECO:0000256" key="2">
    <source>
        <dbReference type="ARBA" id="ARBA00022475"/>
    </source>
</evidence>
<evidence type="ECO:0000256" key="5">
    <source>
        <dbReference type="ARBA" id="ARBA00023136"/>
    </source>
</evidence>
<evidence type="ECO:0000313" key="11">
    <source>
        <dbReference type="Proteomes" id="UP000682134"/>
    </source>
</evidence>
<dbReference type="GO" id="GO:0005886">
    <property type="term" value="C:plasma membrane"/>
    <property type="evidence" value="ECO:0007669"/>
    <property type="project" value="UniProtKB-SubCell"/>
</dbReference>
<dbReference type="Proteomes" id="UP000682134">
    <property type="component" value="Unassembled WGS sequence"/>
</dbReference>
<feature type="region of interest" description="Disordered" evidence="7">
    <location>
        <begin position="240"/>
        <end position="276"/>
    </location>
</feature>
<dbReference type="InterPro" id="IPR024449">
    <property type="entry name" value="Anti-sigma_RsgI_N"/>
</dbReference>
<evidence type="ECO:0000313" key="10">
    <source>
        <dbReference type="EMBL" id="MBP0725022.1"/>
    </source>
</evidence>
<keyword evidence="5 8" id="KW-0472">Membrane</keyword>
<evidence type="ECO:0000256" key="7">
    <source>
        <dbReference type="SAM" id="MobiDB-lite"/>
    </source>
</evidence>
<feature type="coiled-coil region" evidence="6">
    <location>
        <begin position="162"/>
        <end position="196"/>
    </location>
</feature>
<evidence type="ECO:0000256" key="8">
    <source>
        <dbReference type="SAM" id="Phobius"/>
    </source>
</evidence>
<dbReference type="EMBL" id="JAGIYQ010000004">
    <property type="protein sequence ID" value="MBP0725022.1"/>
    <property type="molecule type" value="Genomic_DNA"/>
</dbReference>
<evidence type="ECO:0000256" key="3">
    <source>
        <dbReference type="ARBA" id="ARBA00022692"/>
    </source>
</evidence>
<proteinExistence type="predicted"/>
<keyword evidence="11" id="KW-1185">Reference proteome</keyword>
<dbReference type="InterPro" id="IPR055431">
    <property type="entry name" value="RsgI_M"/>
</dbReference>
<gene>
    <name evidence="10" type="ORF">J5Y03_07435</name>
</gene>
<keyword evidence="6" id="KW-0175">Coiled coil</keyword>
<dbReference type="Pfam" id="PF12791">
    <property type="entry name" value="RsgI_N"/>
    <property type="match status" value="1"/>
</dbReference>
<dbReference type="Pfam" id="PF23750">
    <property type="entry name" value="RsgI_M"/>
    <property type="match status" value="1"/>
</dbReference>